<dbReference type="eggNOG" id="ENOG502SIGM">
    <property type="taxonomic scope" value="Eukaryota"/>
</dbReference>
<dbReference type="STRING" id="1229662.W3X2M4"/>
<dbReference type="AlphaFoldDB" id="W3X2M4"/>
<protein>
    <recommendedName>
        <fullName evidence="1">Heterokaryon incompatibility domain-containing protein</fullName>
    </recommendedName>
</protein>
<dbReference type="InParanoid" id="W3X2M4"/>
<dbReference type="OMA" id="HETTSFV"/>
<dbReference type="KEGG" id="pfy:PFICI_07922"/>
<dbReference type="RefSeq" id="XP_007834694.1">
    <property type="nucleotide sequence ID" value="XM_007836503.1"/>
</dbReference>
<keyword evidence="3" id="KW-1185">Reference proteome</keyword>
<dbReference type="OrthoDB" id="3477286at2759"/>
<dbReference type="Proteomes" id="UP000030651">
    <property type="component" value="Unassembled WGS sequence"/>
</dbReference>
<reference evidence="3" key="1">
    <citation type="journal article" date="2015" name="BMC Genomics">
        <title>Genomic and transcriptomic analysis of the endophytic fungus Pestalotiopsis fici reveals its lifestyle and high potential for synthesis of natural products.</title>
        <authorList>
            <person name="Wang X."/>
            <person name="Zhang X."/>
            <person name="Liu L."/>
            <person name="Xiang M."/>
            <person name="Wang W."/>
            <person name="Sun X."/>
            <person name="Che Y."/>
            <person name="Guo L."/>
            <person name="Liu G."/>
            <person name="Guo L."/>
            <person name="Wang C."/>
            <person name="Yin W.B."/>
            <person name="Stadler M."/>
            <person name="Zhang X."/>
            <person name="Liu X."/>
        </authorList>
    </citation>
    <scope>NUCLEOTIDE SEQUENCE [LARGE SCALE GENOMIC DNA]</scope>
    <source>
        <strain evidence="3">W106-1 / CGMCC3.15140</strain>
    </source>
</reference>
<organism evidence="2 3">
    <name type="scientific">Pestalotiopsis fici (strain W106-1 / CGMCC3.15140)</name>
    <dbReference type="NCBI Taxonomy" id="1229662"/>
    <lineage>
        <taxon>Eukaryota</taxon>
        <taxon>Fungi</taxon>
        <taxon>Dikarya</taxon>
        <taxon>Ascomycota</taxon>
        <taxon>Pezizomycotina</taxon>
        <taxon>Sordariomycetes</taxon>
        <taxon>Xylariomycetidae</taxon>
        <taxon>Amphisphaeriales</taxon>
        <taxon>Sporocadaceae</taxon>
        <taxon>Pestalotiopsis</taxon>
    </lineage>
</organism>
<feature type="domain" description="Heterokaryon incompatibility" evidence="1">
    <location>
        <begin position="43"/>
        <end position="198"/>
    </location>
</feature>
<evidence type="ECO:0000259" key="1">
    <source>
        <dbReference type="Pfam" id="PF06985"/>
    </source>
</evidence>
<dbReference type="Pfam" id="PF06985">
    <property type="entry name" value="HET"/>
    <property type="match status" value="1"/>
</dbReference>
<dbReference type="PANTHER" id="PTHR24148:SF64">
    <property type="entry name" value="HETEROKARYON INCOMPATIBILITY DOMAIN-CONTAINING PROTEIN"/>
    <property type="match status" value="1"/>
</dbReference>
<dbReference type="PANTHER" id="PTHR24148">
    <property type="entry name" value="ANKYRIN REPEAT DOMAIN-CONTAINING PROTEIN 39 HOMOLOG-RELATED"/>
    <property type="match status" value="1"/>
</dbReference>
<dbReference type="InterPro" id="IPR052895">
    <property type="entry name" value="HetReg/Transcr_Mod"/>
</dbReference>
<dbReference type="Pfam" id="PF26639">
    <property type="entry name" value="Het-6_barrel"/>
    <property type="match status" value="1"/>
</dbReference>
<accession>W3X2M4</accession>
<evidence type="ECO:0000313" key="2">
    <source>
        <dbReference type="EMBL" id="ETS80393.1"/>
    </source>
</evidence>
<sequence>MVQYHPLTPSRSEIRVLTLLGGKPEDDVKCTLGIVSLDEKPEFAALSYVWGDASIKKPITVDGETFEVTINLNDALRALRQRRESRTLWVDAICINQTDTEEKNTQIPLMGRLYSEASSVVVWMGPLSRNMELAISWAQTYVAKTYNQASTYWLKLDAKAKFSKTAKREKDWATLGALEGFWEVMSLSYWSRMWTFQEFRLPPQEPICQCGHMTFYASSMLGQAEEALVTAGQEALFKFGALAKTWSGRPLTDEEGQMADDFIAANKRIKAKSNFARQNSIVSLTNARSDWRTYESPLLYLLMATAERQCFDAHDKMYALYGLVPAAQEAIPVDYKMPLRDLAVETAAFLIKHERGALIWSSFGLRDGRLSGAPEFPSWMPDFTDAERISPRVHRAKERVAECLCRWDEAPAAEIVDDLTTVRLWARKLGPIQVIHRFEGGHDGMLKQVRRLVQQSSNDLLQQHPKLSIRKPENLGARMASMCFNHGGRRFDFDVDSLLEALRYDDPPDLPADNTITQCWYMIESVSKLLAGKALFLVENRSFGIGLGDMQDGDVLVIPPQVRHPLVLTKNSSDGYLRMVGTAIVDGVMNSTFLDDELVKSIENQALEEFLIH</sequence>
<gene>
    <name evidence="2" type="ORF">PFICI_07922</name>
</gene>
<dbReference type="EMBL" id="KI912113">
    <property type="protein sequence ID" value="ETS80393.1"/>
    <property type="molecule type" value="Genomic_DNA"/>
</dbReference>
<dbReference type="InterPro" id="IPR010730">
    <property type="entry name" value="HET"/>
</dbReference>
<name>W3X2M4_PESFW</name>
<dbReference type="HOGENOM" id="CLU_004184_7_4_1"/>
<proteinExistence type="predicted"/>
<evidence type="ECO:0000313" key="3">
    <source>
        <dbReference type="Proteomes" id="UP000030651"/>
    </source>
</evidence>
<dbReference type="GeneID" id="19272935"/>